<dbReference type="Pfam" id="PF20150">
    <property type="entry name" value="2EXR"/>
    <property type="match status" value="1"/>
</dbReference>
<dbReference type="InterPro" id="IPR038883">
    <property type="entry name" value="AN11006-like"/>
</dbReference>
<feature type="compositionally biased region" description="Polar residues" evidence="1">
    <location>
        <begin position="16"/>
        <end position="29"/>
    </location>
</feature>
<sequence>MAVQTRASKKAAPDNKSITAQGSIDTNRASVPAKRKMAGDGEPFRRFKMPRGEGAPCCESPEIVENDQGEGCYNCRKGFERGGKVNMQPTRSILGQIRDAPQPTRRGGTTSGFTYDRHPIRNDMANLGLTQSIPVPYSMSLRVFGDDMLSEVNQGGYFPSDNVGLQPAQAHGNTVDLQAIRSRNNRVDQEPVQSLPQPCCASPDIVEDELGQSCANCGESFTGATVVGSFTTGTSASIQALSNLPTTLQDGDYPKSTMSTSNRTSDPIVKCCNNPEPLVIDEGDDIHCFNCGTILDPSILLGPVDDGQIVVASTKDDSSAAAVDSVGDADLGCNRSHPCCTNPNFHDGCEADVVGCVNCGATHVVTDVNATIETMDTKEPGQANSVKNLSATREEESADWNDASIGALSKHTIVPNPESTQKSTKRGGSRKRRTASPKGARVFHKFSELPKEIRAKVYTMVLQSDLPIRPHLCNTRTDMPGTPIKFHDENRFGHNTVYASLAITRVSKQVRRESLPVFYGANTFETVADTPTYFLRLQQIGRFDMIRKVTFGVQFWNSPNYSQKVLRMLLQNLAEQEAFEKKHRLKQEFLCQLDRTGLDVLESFKKQNFADEEKFEELPMSLEDSGKKKTRTLSLNLGDPASSKFRFTNMAIDPLSRRKKSHSADLGNVEAAFKLAFKKDLKSSEARESANPQASTTQGDNLQNVRPSKAGPEALPHLDPANPHPLPFCTNDLVELKSHPLHQMGGLEPNFLVLRMLSAAFQGEGYNRKLVLHVPVATLFEEYNGLLYFPSVCEGLGIQLQLVSGRELEPFGEGFKLSWRQKFQQKDFAKTTTAKGGEQELMKLTKRVQGLHPNIEQVPRPSRRTYYRNTCKTGELEWYTIDTAGGGLS</sequence>
<feature type="compositionally biased region" description="Polar residues" evidence="1">
    <location>
        <begin position="382"/>
        <end position="391"/>
    </location>
</feature>
<comment type="caution">
    <text evidence="3">The sequence shown here is derived from an EMBL/GenBank/DDBJ whole genome shotgun (WGS) entry which is preliminary data.</text>
</comment>
<protein>
    <recommendedName>
        <fullName evidence="2">2EXR domain-containing protein</fullName>
    </recommendedName>
</protein>
<feature type="compositionally biased region" description="Polar residues" evidence="1">
    <location>
        <begin position="690"/>
        <end position="706"/>
    </location>
</feature>
<accession>A0AAN6LV09</accession>
<dbReference type="AlphaFoldDB" id="A0AAN6LV09"/>
<name>A0AAN6LV09_9PLEO</name>
<feature type="compositionally biased region" description="Basic residues" evidence="1">
    <location>
        <begin position="423"/>
        <end position="435"/>
    </location>
</feature>
<evidence type="ECO:0000259" key="2">
    <source>
        <dbReference type="Pfam" id="PF20150"/>
    </source>
</evidence>
<keyword evidence="4" id="KW-1185">Reference proteome</keyword>
<dbReference type="Proteomes" id="UP001280581">
    <property type="component" value="Unassembled WGS sequence"/>
</dbReference>
<feature type="region of interest" description="Disordered" evidence="1">
    <location>
        <begin position="684"/>
        <end position="722"/>
    </location>
</feature>
<evidence type="ECO:0000256" key="1">
    <source>
        <dbReference type="SAM" id="MobiDB-lite"/>
    </source>
</evidence>
<dbReference type="PANTHER" id="PTHR42085">
    <property type="entry name" value="F-BOX DOMAIN-CONTAINING PROTEIN"/>
    <property type="match status" value="1"/>
</dbReference>
<dbReference type="PANTHER" id="PTHR42085:SF1">
    <property type="entry name" value="F-BOX DOMAIN-CONTAINING PROTEIN"/>
    <property type="match status" value="1"/>
</dbReference>
<reference evidence="3 4" key="1">
    <citation type="submission" date="2021-02" db="EMBL/GenBank/DDBJ databases">
        <title>Genome assembly of Pseudopithomyces chartarum.</title>
        <authorList>
            <person name="Jauregui R."/>
            <person name="Singh J."/>
            <person name="Voisey C."/>
        </authorList>
    </citation>
    <scope>NUCLEOTIDE SEQUENCE [LARGE SCALE GENOMIC DNA]</scope>
    <source>
        <strain evidence="3 4">AGR01</strain>
    </source>
</reference>
<feature type="region of interest" description="Disordered" evidence="1">
    <location>
        <begin position="373"/>
        <end position="440"/>
    </location>
</feature>
<dbReference type="InterPro" id="IPR045518">
    <property type="entry name" value="2EXR"/>
</dbReference>
<proteinExistence type="predicted"/>
<dbReference type="EMBL" id="WVTA01000010">
    <property type="protein sequence ID" value="KAK3203741.1"/>
    <property type="molecule type" value="Genomic_DNA"/>
</dbReference>
<organism evidence="3 4">
    <name type="scientific">Pseudopithomyces chartarum</name>
    <dbReference type="NCBI Taxonomy" id="1892770"/>
    <lineage>
        <taxon>Eukaryota</taxon>
        <taxon>Fungi</taxon>
        <taxon>Dikarya</taxon>
        <taxon>Ascomycota</taxon>
        <taxon>Pezizomycotina</taxon>
        <taxon>Dothideomycetes</taxon>
        <taxon>Pleosporomycetidae</taxon>
        <taxon>Pleosporales</taxon>
        <taxon>Massarineae</taxon>
        <taxon>Didymosphaeriaceae</taxon>
        <taxon>Pseudopithomyces</taxon>
    </lineage>
</organism>
<feature type="domain" description="2EXR" evidence="2">
    <location>
        <begin position="443"/>
        <end position="534"/>
    </location>
</feature>
<evidence type="ECO:0000313" key="4">
    <source>
        <dbReference type="Proteomes" id="UP001280581"/>
    </source>
</evidence>
<feature type="region of interest" description="Disordered" evidence="1">
    <location>
        <begin position="1"/>
        <end position="47"/>
    </location>
</feature>
<gene>
    <name evidence="3" type="ORF">GRF29_106g498273</name>
</gene>
<evidence type="ECO:0000313" key="3">
    <source>
        <dbReference type="EMBL" id="KAK3203741.1"/>
    </source>
</evidence>